<gene>
    <name evidence="2" type="ORF">I8J29_06155</name>
</gene>
<feature type="transmembrane region" description="Helical" evidence="1">
    <location>
        <begin position="7"/>
        <end position="28"/>
    </location>
</feature>
<feature type="transmembrane region" description="Helical" evidence="1">
    <location>
        <begin position="107"/>
        <end position="128"/>
    </location>
</feature>
<dbReference type="Proteomes" id="UP000670947">
    <property type="component" value="Unassembled WGS sequence"/>
</dbReference>
<comment type="caution">
    <text evidence="2">The sequence shown here is derived from an EMBL/GenBank/DDBJ whole genome shotgun (WGS) entry which is preliminary data.</text>
</comment>
<evidence type="ECO:0000313" key="3">
    <source>
        <dbReference type="Proteomes" id="UP000670947"/>
    </source>
</evidence>
<protein>
    <recommendedName>
        <fullName evidence="4">Ferric reductase like protein</fullName>
    </recommendedName>
</protein>
<name>A0ABS3W634_9BACL</name>
<dbReference type="EMBL" id="JAGGDJ010000003">
    <property type="protein sequence ID" value="MBO7743772.1"/>
    <property type="molecule type" value="Genomic_DNA"/>
</dbReference>
<keyword evidence="3" id="KW-1185">Reference proteome</keyword>
<organism evidence="2 3">
    <name type="scientific">Paenibacillus artemisiicola</name>
    <dbReference type="NCBI Taxonomy" id="1172618"/>
    <lineage>
        <taxon>Bacteria</taxon>
        <taxon>Bacillati</taxon>
        <taxon>Bacillota</taxon>
        <taxon>Bacilli</taxon>
        <taxon>Bacillales</taxon>
        <taxon>Paenibacillaceae</taxon>
        <taxon>Paenibacillus</taxon>
    </lineage>
</organism>
<reference evidence="2 3" key="1">
    <citation type="submission" date="2021-03" db="EMBL/GenBank/DDBJ databases">
        <title>Paenibacillus artemisicola MWE-103 whole genome sequence.</title>
        <authorList>
            <person name="Ham Y.J."/>
        </authorList>
    </citation>
    <scope>NUCLEOTIDE SEQUENCE [LARGE SCALE GENOMIC DNA]</scope>
    <source>
        <strain evidence="2 3">MWE-103</strain>
    </source>
</reference>
<feature type="transmembrane region" description="Helical" evidence="1">
    <location>
        <begin position="140"/>
        <end position="157"/>
    </location>
</feature>
<feature type="transmembrane region" description="Helical" evidence="1">
    <location>
        <begin position="65"/>
        <end position="86"/>
    </location>
</feature>
<evidence type="ECO:0000256" key="1">
    <source>
        <dbReference type="SAM" id="Phobius"/>
    </source>
</evidence>
<evidence type="ECO:0000313" key="2">
    <source>
        <dbReference type="EMBL" id="MBO7743772.1"/>
    </source>
</evidence>
<keyword evidence="1" id="KW-0812">Transmembrane</keyword>
<sequence>MSKSKKVWIPAFIALIVAAVLVLCYYIYAPSKGELHPRFPKGGDGTVSPGGLRPDRGEDSAVSGYFSTFGTIALFAGAASFSWLWFKKKRKSASRLVRQAGKLLYSLHNLLGWTTFILIVVHGSYFVVTKIYDEHVYTGLAGFAILLALTGYGYFITKIRNKWMRSVHRTLGLLWLPVLWLHAGGSAVLASAATLAVGGIVYLLEKPANRTKQTVQDNSNQS</sequence>
<keyword evidence="1" id="KW-0472">Membrane</keyword>
<evidence type="ECO:0008006" key="4">
    <source>
        <dbReference type="Google" id="ProtNLM"/>
    </source>
</evidence>
<keyword evidence="1" id="KW-1133">Transmembrane helix</keyword>
<proteinExistence type="predicted"/>
<accession>A0ABS3W634</accession>
<dbReference type="RefSeq" id="WP_208846808.1">
    <property type="nucleotide sequence ID" value="NZ_JAGGDJ010000003.1"/>
</dbReference>
<feature type="transmembrane region" description="Helical" evidence="1">
    <location>
        <begin position="178"/>
        <end position="204"/>
    </location>
</feature>